<feature type="region of interest" description="Disordered" evidence="7">
    <location>
        <begin position="370"/>
        <end position="409"/>
    </location>
</feature>
<dbReference type="OrthoDB" id="10259024at2759"/>
<dbReference type="FunCoup" id="W4KKD5">
    <property type="interactions" value="263"/>
</dbReference>
<dbReference type="PANTHER" id="PTHR12965">
    <property type="entry name" value="VACUOLAR PROTEIN SORTING 54"/>
    <property type="match status" value="1"/>
</dbReference>
<dbReference type="EMBL" id="KI925455">
    <property type="protein sequence ID" value="ETW86298.1"/>
    <property type="molecule type" value="Genomic_DNA"/>
</dbReference>
<proteinExistence type="inferred from homology"/>
<keyword evidence="6" id="KW-0175">Coiled coil</keyword>
<feature type="region of interest" description="Disordered" evidence="7">
    <location>
        <begin position="1134"/>
        <end position="1207"/>
    </location>
</feature>
<dbReference type="GO" id="GO:0006896">
    <property type="term" value="P:Golgi to vacuole transport"/>
    <property type="evidence" value="ECO:0007669"/>
    <property type="project" value="TreeGrafter"/>
</dbReference>
<dbReference type="STRING" id="747525.W4KKD5"/>
<dbReference type="InterPro" id="IPR039745">
    <property type="entry name" value="Vps54"/>
</dbReference>
<evidence type="ECO:0000256" key="2">
    <source>
        <dbReference type="ARBA" id="ARBA00009150"/>
    </source>
</evidence>
<feature type="compositionally biased region" description="Pro residues" evidence="7">
    <location>
        <begin position="756"/>
        <end position="769"/>
    </location>
</feature>
<dbReference type="GO" id="GO:0015031">
    <property type="term" value="P:protein transport"/>
    <property type="evidence" value="ECO:0007669"/>
    <property type="project" value="UniProtKB-KW"/>
</dbReference>
<protein>
    <recommendedName>
        <fullName evidence="8">Vacuolar protein sorting-associated protein 54 C-terminal domain-containing protein</fullName>
    </recommendedName>
</protein>
<dbReference type="RefSeq" id="XP_009543053.1">
    <property type="nucleotide sequence ID" value="XM_009544758.1"/>
</dbReference>
<feature type="compositionally biased region" description="Polar residues" evidence="7">
    <location>
        <begin position="1"/>
        <end position="12"/>
    </location>
</feature>
<keyword evidence="10" id="KW-1185">Reference proteome</keyword>
<dbReference type="GO" id="GO:0005829">
    <property type="term" value="C:cytosol"/>
    <property type="evidence" value="ECO:0007669"/>
    <property type="project" value="GOC"/>
</dbReference>
<reference evidence="9 10" key="1">
    <citation type="journal article" date="2012" name="New Phytol.">
        <title>Insight into trade-off between wood decay and parasitism from the genome of a fungal forest pathogen.</title>
        <authorList>
            <person name="Olson A."/>
            <person name="Aerts A."/>
            <person name="Asiegbu F."/>
            <person name="Belbahri L."/>
            <person name="Bouzid O."/>
            <person name="Broberg A."/>
            <person name="Canback B."/>
            <person name="Coutinho P.M."/>
            <person name="Cullen D."/>
            <person name="Dalman K."/>
            <person name="Deflorio G."/>
            <person name="van Diepen L.T."/>
            <person name="Dunand C."/>
            <person name="Duplessis S."/>
            <person name="Durling M."/>
            <person name="Gonthier P."/>
            <person name="Grimwood J."/>
            <person name="Fossdal C.G."/>
            <person name="Hansson D."/>
            <person name="Henrissat B."/>
            <person name="Hietala A."/>
            <person name="Himmelstrand K."/>
            <person name="Hoffmeister D."/>
            <person name="Hogberg N."/>
            <person name="James T.Y."/>
            <person name="Karlsson M."/>
            <person name="Kohler A."/>
            <person name="Kues U."/>
            <person name="Lee Y.H."/>
            <person name="Lin Y.C."/>
            <person name="Lind M."/>
            <person name="Lindquist E."/>
            <person name="Lombard V."/>
            <person name="Lucas S."/>
            <person name="Lunden K."/>
            <person name="Morin E."/>
            <person name="Murat C."/>
            <person name="Park J."/>
            <person name="Raffaello T."/>
            <person name="Rouze P."/>
            <person name="Salamov A."/>
            <person name="Schmutz J."/>
            <person name="Solheim H."/>
            <person name="Stahlberg J."/>
            <person name="Velez H."/>
            <person name="de Vries R.P."/>
            <person name="Wiebenga A."/>
            <person name="Woodward S."/>
            <person name="Yakovlev I."/>
            <person name="Garbelotto M."/>
            <person name="Martin F."/>
            <person name="Grigoriev I.V."/>
            <person name="Stenlid J."/>
        </authorList>
    </citation>
    <scope>NUCLEOTIDE SEQUENCE [LARGE SCALE GENOMIC DNA]</scope>
    <source>
        <strain evidence="9 10">TC 32-1</strain>
    </source>
</reference>
<name>W4KKD5_HETIT</name>
<dbReference type="AlphaFoldDB" id="W4KKD5"/>
<evidence type="ECO:0000259" key="8">
    <source>
        <dbReference type="Pfam" id="PF07928"/>
    </source>
</evidence>
<feature type="compositionally biased region" description="Polar residues" evidence="7">
    <location>
        <begin position="370"/>
        <end position="381"/>
    </location>
</feature>
<gene>
    <name evidence="9" type="ORF">HETIRDRAFT_457715</name>
</gene>
<dbReference type="GO" id="GO:0000938">
    <property type="term" value="C:GARP complex"/>
    <property type="evidence" value="ECO:0007669"/>
    <property type="project" value="InterPro"/>
</dbReference>
<dbReference type="HOGENOM" id="CLU_003094_2_0_1"/>
<feature type="compositionally biased region" description="Low complexity" evidence="7">
    <location>
        <begin position="727"/>
        <end position="755"/>
    </location>
</feature>
<evidence type="ECO:0000313" key="9">
    <source>
        <dbReference type="EMBL" id="ETW86298.1"/>
    </source>
</evidence>
<dbReference type="GeneID" id="20676861"/>
<feature type="region of interest" description="Disordered" evidence="7">
    <location>
        <begin position="1"/>
        <end position="51"/>
    </location>
</feature>
<keyword evidence="4" id="KW-0653">Protein transport</keyword>
<comment type="subcellular location">
    <subcellularLocation>
        <location evidence="1">Golgi apparatus</location>
        <location evidence="1">trans-Golgi network</location>
    </subcellularLocation>
</comment>
<dbReference type="GO" id="GO:0042147">
    <property type="term" value="P:retrograde transport, endosome to Golgi"/>
    <property type="evidence" value="ECO:0007669"/>
    <property type="project" value="InterPro"/>
</dbReference>
<evidence type="ECO:0000256" key="3">
    <source>
        <dbReference type="ARBA" id="ARBA00022448"/>
    </source>
</evidence>
<evidence type="ECO:0000256" key="7">
    <source>
        <dbReference type="SAM" id="MobiDB-lite"/>
    </source>
</evidence>
<accession>W4KKD5</accession>
<evidence type="ECO:0000256" key="1">
    <source>
        <dbReference type="ARBA" id="ARBA00004601"/>
    </source>
</evidence>
<evidence type="ECO:0000313" key="10">
    <source>
        <dbReference type="Proteomes" id="UP000030671"/>
    </source>
</evidence>
<organism evidence="9 10">
    <name type="scientific">Heterobasidion irregulare (strain TC 32-1)</name>
    <dbReference type="NCBI Taxonomy" id="747525"/>
    <lineage>
        <taxon>Eukaryota</taxon>
        <taxon>Fungi</taxon>
        <taxon>Dikarya</taxon>
        <taxon>Basidiomycota</taxon>
        <taxon>Agaricomycotina</taxon>
        <taxon>Agaricomycetes</taxon>
        <taxon>Russulales</taxon>
        <taxon>Bondarzewiaceae</taxon>
        <taxon>Heterobasidion</taxon>
        <taxon>Heterobasidion annosum species complex</taxon>
    </lineage>
</organism>
<evidence type="ECO:0000256" key="5">
    <source>
        <dbReference type="ARBA" id="ARBA00023034"/>
    </source>
</evidence>
<sequence>MSDRMSSPSRPTSPVGPLPDIATARPAYRFNWDASRRQGPGSISETTEGRGDYFNATPRVDIYGTASTSVVNAVPSQWSSSKHGFHAISTVVNNPHKRSDPPKAHAAVPSVPLADLPRVRRKDFDAYLKAIGPEWDRFQKSVELGREGAAQIGTASASSSALNPSSLDVDFSVPETPRTPRLTKALPPLTSIPQVFFDPKFNLGDPRTFNAVAETSSFTSHSLPFSDPTTPTTPFDPSALAHSLPLLEKLSHHADTLEQHLVHEIARRATPFFAALTNLQDLQAESSRCLARIQSLRSQLQDVDKHGAMRGLEAVRREARLGHLKRVREGVRFAGGVVEMVGLARNLVGAGQWGEALSVVEGLKMMWESTSHPSAKSSQPPNGLLQPVLEEPPDNWESTSTASGTAPKSSAAVPLSQLKAFASLPSQLQVLTLEIAASLTTDVVGVLKVDLVQRVHGSRDPAQASSHTELRDRLRPLVLGLVRTRSVREAMSEWRGVVLGEVKGVIKRHIPAFDLEDEDPKTSRKGASDRPWVGDVRTMAHDVFLDLLRGVYTDFLGCIEGLQDLNGVFLEVLEAISQPDIPVDMAAAQDALFDILSSSAENANLLASKALSARAEQHSKLELREFVELFNESWSFVVRCEVICRRMIVGLRGVVVGQAKSFLQTFHQSRISQSAKLVEDEQWSQADVPQSLQHIADILVDAAVHDPHDFVLRIAPAVSGPPPSPLPRLSTLMPPYSPSSSRPSSPLSPRSSLPRPVSPRPVSPRPPPNGTSSSKPSKHIRIEERSYFAVSATQEALILLTDYLKVIVNLSLLTTDTMSRVIEFLKAFNSRTCQVVLGAGAMRSAGLKNITAKHLALASQSLSIMIALIPYVRETFRRHLNPKQAVMLVEFDKLKRDYQEHQNEIHAKLIAIMGDRLAAHIKSLQSVQWDVPPAKPGVNDYMELLVKETVTLHKVLSRYLSSSVVEYVMSQVFAANNHRLSEEYIKIDLPSLEAKERLLADARFLHSKLSSLKNVSAPTGMLETVVSEKRIVGQPTSPLPEMPSSRPPPTKRTSLFANERIKTMLSRSTEKALPTPIATVPILPTTSESHPNSPLPPTVNGNGLPANGSAVELSTPIPSEKVGFRQVAIVDATEEKTEQGEQATPPPIPAKDIPPAQSAPVSIQEHASSESPEALKEPLVSAVLFAEPDSIEEEGAIGEQSGTTERL</sequence>
<evidence type="ECO:0000256" key="4">
    <source>
        <dbReference type="ARBA" id="ARBA00022927"/>
    </source>
</evidence>
<keyword evidence="5" id="KW-0333">Golgi apparatus</keyword>
<dbReference type="KEGG" id="hir:HETIRDRAFT_457715"/>
<dbReference type="eggNOG" id="KOG2115">
    <property type="taxonomic scope" value="Eukaryota"/>
</dbReference>
<feature type="region of interest" description="Disordered" evidence="7">
    <location>
        <begin position="1082"/>
        <end position="1109"/>
    </location>
</feature>
<feature type="region of interest" description="Disordered" evidence="7">
    <location>
        <begin position="155"/>
        <end position="185"/>
    </location>
</feature>
<dbReference type="Pfam" id="PF07928">
    <property type="entry name" value="Vps54"/>
    <property type="match status" value="1"/>
</dbReference>
<dbReference type="Gene3D" id="6.10.250.860">
    <property type="match status" value="1"/>
</dbReference>
<dbReference type="Proteomes" id="UP000030671">
    <property type="component" value="Unassembled WGS sequence"/>
</dbReference>
<dbReference type="InterPro" id="IPR012501">
    <property type="entry name" value="Vps54_C"/>
</dbReference>
<evidence type="ECO:0000256" key="6">
    <source>
        <dbReference type="ARBA" id="ARBA00023054"/>
    </source>
</evidence>
<dbReference type="InParanoid" id="W4KKD5"/>
<feature type="compositionally biased region" description="Polar residues" evidence="7">
    <location>
        <begin position="396"/>
        <end position="408"/>
    </location>
</feature>
<feature type="compositionally biased region" description="Low complexity" evidence="7">
    <location>
        <begin position="155"/>
        <end position="167"/>
    </location>
</feature>
<comment type="similarity">
    <text evidence="2">Belongs to the VPS54 family.</text>
</comment>
<dbReference type="GO" id="GO:0019905">
    <property type="term" value="F:syntaxin binding"/>
    <property type="evidence" value="ECO:0007669"/>
    <property type="project" value="TreeGrafter"/>
</dbReference>
<keyword evidence="3" id="KW-0813">Transport</keyword>
<feature type="domain" description="Vacuolar protein sorting-associated protein 54 C-terminal" evidence="8">
    <location>
        <begin position="785"/>
        <end position="916"/>
    </location>
</feature>
<feature type="compositionally biased region" description="Polar residues" evidence="7">
    <location>
        <begin position="1159"/>
        <end position="1171"/>
    </location>
</feature>
<feature type="region of interest" description="Disordered" evidence="7">
    <location>
        <begin position="723"/>
        <end position="778"/>
    </location>
</feature>
<dbReference type="PANTHER" id="PTHR12965:SF0">
    <property type="entry name" value="VACUOLAR PROTEIN SORTING-ASSOCIATED PROTEIN 54"/>
    <property type="match status" value="1"/>
</dbReference>